<dbReference type="InterPro" id="IPR001498">
    <property type="entry name" value="Impact_N"/>
</dbReference>
<dbReference type="AlphaFoldDB" id="A0ABD0KZP2"/>
<comment type="subcellular location">
    <subcellularLocation>
        <location evidence="1">Cytoplasm</location>
    </subcellularLocation>
</comment>
<dbReference type="GO" id="GO:0005737">
    <property type="term" value="C:cytoplasm"/>
    <property type="evidence" value="ECO:0007669"/>
    <property type="project" value="UniProtKB-SubCell"/>
</dbReference>
<dbReference type="EMBL" id="JACVVK020000105">
    <property type="protein sequence ID" value="KAK7492237.1"/>
    <property type="molecule type" value="Genomic_DNA"/>
</dbReference>
<dbReference type="PANTHER" id="PTHR16301:SF25">
    <property type="entry name" value="PROTEIN IMPACT"/>
    <property type="match status" value="1"/>
</dbReference>
<dbReference type="PROSITE" id="PS50908">
    <property type="entry name" value="RWD"/>
    <property type="match status" value="1"/>
</dbReference>
<dbReference type="Proteomes" id="UP001519460">
    <property type="component" value="Unassembled WGS sequence"/>
</dbReference>
<sequence>MMLDISTLSSPAFPAPSEADEVQALSAIYGDEWCVIDEEAHIFCIRISDQTDKPKWTLSLQIHLPDDYPLHAPPQYQLNAPWLRGMERSRLEDKLSEIYCENLGEDLVYLWVEALRECLQNKAEENLRDLDDEADRGAKCQSSEADDADDGFDLSLLEGLVMSSLDDVGTECGQGEEVYECPKIFHGETLTDRRSTFQPHLAPVFYKEQVRLVIDKLLENKKIANATHNMVAYRIVRHDKGGPRVIQGCDDDGETHAGSRMLHLLQIVNAENVVVVVSRWYGGIQLGPDRFKHINNCTRTVLEQHGYLAHREEKKGPRSTKKGK</sequence>
<dbReference type="Gene3D" id="3.30.230.30">
    <property type="entry name" value="Impact, N-terminal domain"/>
    <property type="match status" value="1"/>
</dbReference>
<dbReference type="SUPFAM" id="SSF54211">
    <property type="entry name" value="Ribosomal protein S5 domain 2-like"/>
    <property type="match status" value="1"/>
</dbReference>
<dbReference type="Gene3D" id="3.10.110.10">
    <property type="entry name" value="Ubiquitin Conjugating Enzyme"/>
    <property type="match status" value="1"/>
</dbReference>
<keyword evidence="9" id="KW-1185">Reference proteome</keyword>
<dbReference type="Pfam" id="PF01205">
    <property type="entry name" value="Impact_N"/>
    <property type="match status" value="1"/>
</dbReference>
<dbReference type="InterPro" id="IPR016135">
    <property type="entry name" value="UBQ-conjugating_enzyme/RWD"/>
</dbReference>
<evidence type="ECO:0000256" key="2">
    <source>
        <dbReference type="ARBA" id="ARBA00007665"/>
    </source>
</evidence>
<accession>A0ABD0KZP2</accession>
<evidence type="ECO:0000313" key="8">
    <source>
        <dbReference type="EMBL" id="KAK7492237.1"/>
    </source>
</evidence>
<gene>
    <name evidence="8" type="ORF">BaRGS_00016534</name>
</gene>
<evidence type="ECO:0000256" key="1">
    <source>
        <dbReference type="ARBA" id="ARBA00004496"/>
    </source>
</evidence>
<dbReference type="InterPro" id="IPR023582">
    <property type="entry name" value="Impact"/>
</dbReference>
<evidence type="ECO:0000256" key="3">
    <source>
        <dbReference type="ARBA" id="ARBA00022490"/>
    </source>
</evidence>
<dbReference type="InterPro" id="IPR006575">
    <property type="entry name" value="RWD_dom"/>
</dbReference>
<dbReference type="PANTHER" id="PTHR16301">
    <property type="entry name" value="IMPACT-RELATED"/>
    <property type="match status" value="1"/>
</dbReference>
<dbReference type="GO" id="GO:0006417">
    <property type="term" value="P:regulation of translation"/>
    <property type="evidence" value="ECO:0007669"/>
    <property type="project" value="UniProtKB-KW"/>
</dbReference>
<evidence type="ECO:0000256" key="5">
    <source>
        <dbReference type="ARBA" id="ARBA00022845"/>
    </source>
</evidence>
<dbReference type="InterPro" id="IPR036956">
    <property type="entry name" value="Impact_N_sf"/>
</dbReference>
<reference evidence="8 9" key="1">
    <citation type="journal article" date="2023" name="Sci. Data">
        <title>Genome assembly of the Korean intertidal mud-creeper Batillaria attramentaria.</title>
        <authorList>
            <person name="Patra A.K."/>
            <person name="Ho P.T."/>
            <person name="Jun S."/>
            <person name="Lee S.J."/>
            <person name="Kim Y."/>
            <person name="Won Y.J."/>
        </authorList>
    </citation>
    <scope>NUCLEOTIDE SEQUENCE [LARGE SCALE GENOMIC DNA]</scope>
    <source>
        <strain evidence="8">Wonlab-2016</strain>
    </source>
</reference>
<organism evidence="8 9">
    <name type="scientific">Batillaria attramentaria</name>
    <dbReference type="NCBI Taxonomy" id="370345"/>
    <lineage>
        <taxon>Eukaryota</taxon>
        <taxon>Metazoa</taxon>
        <taxon>Spiralia</taxon>
        <taxon>Lophotrochozoa</taxon>
        <taxon>Mollusca</taxon>
        <taxon>Gastropoda</taxon>
        <taxon>Caenogastropoda</taxon>
        <taxon>Sorbeoconcha</taxon>
        <taxon>Cerithioidea</taxon>
        <taxon>Batillariidae</taxon>
        <taxon>Batillaria</taxon>
    </lineage>
</organism>
<dbReference type="CDD" id="cd23821">
    <property type="entry name" value="RWD_IMPACT"/>
    <property type="match status" value="1"/>
</dbReference>
<keyword evidence="4" id="KW-0678">Repressor</keyword>
<evidence type="ECO:0000256" key="6">
    <source>
        <dbReference type="ARBA" id="ARBA00023016"/>
    </source>
</evidence>
<proteinExistence type="inferred from homology"/>
<evidence type="ECO:0000259" key="7">
    <source>
        <dbReference type="PROSITE" id="PS50908"/>
    </source>
</evidence>
<keyword evidence="3" id="KW-0963">Cytoplasm</keyword>
<evidence type="ECO:0000313" key="9">
    <source>
        <dbReference type="Proteomes" id="UP001519460"/>
    </source>
</evidence>
<evidence type="ECO:0000256" key="4">
    <source>
        <dbReference type="ARBA" id="ARBA00022491"/>
    </source>
</evidence>
<protein>
    <recommendedName>
        <fullName evidence="7">RWD domain-containing protein</fullName>
    </recommendedName>
</protein>
<comment type="similarity">
    <text evidence="2">Belongs to the IMPACT family.</text>
</comment>
<dbReference type="SUPFAM" id="SSF54495">
    <property type="entry name" value="UBC-like"/>
    <property type="match status" value="1"/>
</dbReference>
<keyword evidence="5" id="KW-0810">Translation regulation</keyword>
<dbReference type="Pfam" id="PF05773">
    <property type="entry name" value="RWD"/>
    <property type="match status" value="1"/>
</dbReference>
<keyword evidence="6" id="KW-0346">Stress response</keyword>
<feature type="domain" description="RWD" evidence="7">
    <location>
        <begin position="20"/>
        <end position="122"/>
    </location>
</feature>
<dbReference type="InterPro" id="IPR020568">
    <property type="entry name" value="Ribosomal_Su5_D2-typ_SF"/>
</dbReference>
<comment type="caution">
    <text evidence="8">The sequence shown here is derived from an EMBL/GenBank/DDBJ whole genome shotgun (WGS) entry which is preliminary data.</text>
</comment>
<name>A0ABD0KZP2_9CAEN</name>
<dbReference type="SMART" id="SM00591">
    <property type="entry name" value="RWD"/>
    <property type="match status" value="1"/>
</dbReference>